<evidence type="ECO:0000256" key="1">
    <source>
        <dbReference type="SAM" id="Phobius"/>
    </source>
</evidence>
<dbReference type="InterPro" id="IPR046487">
    <property type="entry name" value="DUF6580"/>
</dbReference>
<accession>A0A1G1W531</accession>
<dbReference type="Pfam" id="PF20221">
    <property type="entry name" value="DUF6580"/>
    <property type="match status" value="1"/>
</dbReference>
<feature type="transmembrane region" description="Helical" evidence="1">
    <location>
        <begin position="75"/>
        <end position="91"/>
    </location>
</feature>
<dbReference type="AlphaFoldDB" id="A0A1G1W531"/>
<protein>
    <recommendedName>
        <fullName evidence="4">Rod shape-determining protein MreD</fullName>
    </recommendedName>
</protein>
<gene>
    <name evidence="2" type="ORF">A2113_02345</name>
</gene>
<keyword evidence="1" id="KW-0472">Membrane</keyword>
<proteinExistence type="predicted"/>
<evidence type="ECO:0000313" key="3">
    <source>
        <dbReference type="Proteomes" id="UP000176299"/>
    </source>
</evidence>
<sequence length="182" mass="20300">MELKRHFEKLINPLLIIFVAATLRLIPHPPNFAPIAAMALFGGSYLDRSYALLIPIIALFLSDLIIGFYSPLVMISVYSSFILAGLIGLWLKKRKSPRTVVLAATASSVLFFLITNFAVWLGGWYPRSLAGLMESYTLALPFFRNTILGDLFYTGVFFSGYELVLRFIKKPALASQGESLRS</sequence>
<evidence type="ECO:0008006" key="4">
    <source>
        <dbReference type="Google" id="ProtNLM"/>
    </source>
</evidence>
<keyword evidence="1" id="KW-0812">Transmembrane</keyword>
<dbReference type="STRING" id="1802591.A2113_02345"/>
<evidence type="ECO:0000313" key="2">
    <source>
        <dbReference type="EMBL" id="OGY22704.1"/>
    </source>
</evidence>
<reference evidence="2 3" key="1">
    <citation type="journal article" date="2016" name="Nat. Commun.">
        <title>Thousands of microbial genomes shed light on interconnected biogeochemical processes in an aquifer system.</title>
        <authorList>
            <person name="Anantharaman K."/>
            <person name="Brown C.T."/>
            <person name="Hug L.A."/>
            <person name="Sharon I."/>
            <person name="Castelle C.J."/>
            <person name="Probst A.J."/>
            <person name="Thomas B.C."/>
            <person name="Singh A."/>
            <person name="Wilkins M.J."/>
            <person name="Karaoz U."/>
            <person name="Brodie E.L."/>
            <person name="Williams K.H."/>
            <person name="Hubbard S.S."/>
            <person name="Banfield J.F."/>
        </authorList>
    </citation>
    <scope>NUCLEOTIDE SEQUENCE [LARGE SCALE GENOMIC DNA]</scope>
</reference>
<feature type="transmembrane region" description="Helical" evidence="1">
    <location>
        <begin position="100"/>
        <end position="122"/>
    </location>
</feature>
<dbReference type="EMBL" id="MHCN01000001">
    <property type="protein sequence ID" value="OGY22704.1"/>
    <property type="molecule type" value="Genomic_DNA"/>
</dbReference>
<keyword evidence="1" id="KW-1133">Transmembrane helix</keyword>
<feature type="transmembrane region" description="Helical" evidence="1">
    <location>
        <begin position="142"/>
        <end position="161"/>
    </location>
</feature>
<feature type="transmembrane region" description="Helical" evidence="1">
    <location>
        <begin position="50"/>
        <end position="69"/>
    </location>
</feature>
<name>A0A1G1W531_9BACT</name>
<organism evidence="2 3">
    <name type="scientific">Candidatus Woykebacteria bacterium GWA1_44_8</name>
    <dbReference type="NCBI Taxonomy" id="1802591"/>
    <lineage>
        <taxon>Bacteria</taxon>
        <taxon>Candidatus Woykeibacteriota</taxon>
    </lineage>
</organism>
<dbReference type="Proteomes" id="UP000176299">
    <property type="component" value="Unassembled WGS sequence"/>
</dbReference>
<comment type="caution">
    <text evidence="2">The sequence shown here is derived from an EMBL/GenBank/DDBJ whole genome shotgun (WGS) entry which is preliminary data.</text>
</comment>